<sequence>MKLIEKIVINSAFLCATLIVLFSVPFIAGPVNRFGQSRTKELLIYCSTLLIDPVYEIARVIENSTEYTCVIHRDGSGNLQRTISLNKVGDLYFPGSEWYLTSFEDDDVVRETVLIGYNKAVLMVQKGNPLGISSDLKNLANKDYYVVMCNPDTGSIGRECKIICEKMGILEDVLRNARQFKTDARQVMLAVRRNEADLALNWYAPSVWKTYQDWVDVIPLDPSVSEPRKISAGLLKYSRYPDAARKLMQYAGSAQGRELFKRYGF</sequence>
<organism evidence="2 3">
    <name type="scientific">Candidatus Auribacter fodinae</name>
    <dbReference type="NCBI Taxonomy" id="2093366"/>
    <lineage>
        <taxon>Bacteria</taxon>
        <taxon>Pseudomonadati</taxon>
        <taxon>Candidatus Auribacterota</taxon>
        <taxon>Candidatus Auribacteria</taxon>
        <taxon>Candidatus Auribacterales</taxon>
        <taxon>Candidatus Auribacteraceae</taxon>
        <taxon>Candidatus Auribacter</taxon>
    </lineage>
</organism>
<evidence type="ECO:0000256" key="1">
    <source>
        <dbReference type="SAM" id="Phobius"/>
    </source>
</evidence>
<keyword evidence="1" id="KW-1133">Transmembrane helix</keyword>
<dbReference type="PANTHER" id="PTHR30632">
    <property type="entry name" value="MOLYBDATE-BINDING PERIPLASMIC PROTEIN"/>
    <property type="match status" value="1"/>
</dbReference>
<comment type="caution">
    <text evidence="2">The sequence shown here is derived from an EMBL/GenBank/DDBJ whole genome shotgun (WGS) entry which is preliminary data.</text>
</comment>
<dbReference type="EMBL" id="QZJZ01000012">
    <property type="protein sequence ID" value="RJP61489.1"/>
    <property type="molecule type" value="Genomic_DNA"/>
</dbReference>
<dbReference type="GO" id="GO:0030973">
    <property type="term" value="F:molybdate ion binding"/>
    <property type="evidence" value="ECO:0007669"/>
    <property type="project" value="TreeGrafter"/>
</dbReference>
<dbReference type="Gene3D" id="3.40.190.10">
    <property type="entry name" value="Periplasmic binding protein-like II"/>
    <property type="match status" value="2"/>
</dbReference>
<proteinExistence type="predicted"/>
<reference evidence="2 3" key="1">
    <citation type="journal article" date="2017" name="ISME J.">
        <title>Energy and carbon metabolisms in a deep terrestrial subsurface fluid microbial community.</title>
        <authorList>
            <person name="Momper L."/>
            <person name="Jungbluth S.P."/>
            <person name="Lee M.D."/>
            <person name="Amend J.P."/>
        </authorList>
    </citation>
    <scope>NUCLEOTIDE SEQUENCE [LARGE SCALE GENOMIC DNA]</scope>
    <source>
        <strain evidence="2">SURF_26</strain>
    </source>
</reference>
<keyword evidence="1" id="KW-0472">Membrane</keyword>
<dbReference type="AlphaFoldDB" id="A0A3A4R8P1"/>
<dbReference type="InterPro" id="IPR050682">
    <property type="entry name" value="ModA/WtpA"/>
</dbReference>
<dbReference type="Proteomes" id="UP000266426">
    <property type="component" value="Unassembled WGS sequence"/>
</dbReference>
<feature type="transmembrane region" description="Helical" evidence="1">
    <location>
        <begin position="7"/>
        <end position="28"/>
    </location>
</feature>
<evidence type="ECO:0000313" key="3">
    <source>
        <dbReference type="Proteomes" id="UP000266426"/>
    </source>
</evidence>
<dbReference type="Pfam" id="PF13531">
    <property type="entry name" value="SBP_bac_11"/>
    <property type="match status" value="1"/>
</dbReference>
<dbReference type="SUPFAM" id="SSF53850">
    <property type="entry name" value="Periplasmic binding protein-like II"/>
    <property type="match status" value="1"/>
</dbReference>
<keyword evidence="1" id="KW-0812">Transmembrane</keyword>
<dbReference type="PANTHER" id="PTHR30632:SF0">
    <property type="entry name" value="SULFATE-BINDING PROTEIN"/>
    <property type="match status" value="1"/>
</dbReference>
<accession>A0A3A4R8P1</accession>
<protein>
    <submittedName>
        <fullName evidence="2">ABC transporter substrate-binding protein</fullName>
    </submittedName>
</protein>
<evidence type="ECO:0000313" key="2">
    <source>
        <dbReference type="EMBL" id="RJP61489.1"/>
    </source>
</evidence>
<name>A0A3A4R8P1_9BACT</name>
<gene>
    <name evidence="2" type="ORF">C4541_01775</name>
</gene>
<dbReference type="GO" id="GO:0015689">
    <property type="term" value="P:molybdate ion transport"/>
    <property type="evidence" value="ECO:0007669"/>
    <property type="project" value="TreeGrafter"/>
</dbReference>